<accession>A0ABR3Q1Y4</accession>
<dbReference type="GeneID" id="95986587"/>
<dbReference type="Pfam" id="PF04082">
    <property type="entry name" value="Fungal_trans"/>
    <property type="match status" value="1"/>
</dbReference>
<feature type="region of interest" description="Disordered" evidence="3">
    <location>
        <begin position="586"/>
        <end position="632"/>
    </location>
</feature>
<comment type="subcellular location">
    <subcellularLocation>
        <location evidence="1">Nucleus</location>
    </subcellularLocation>
</comment>
<dbReference type="CDD" id="cd12148">
    <property type="entry name" value="fungal_TF_MHR"/>
    <property type="match status" value="1"/>
</dbReference>
<organism evidence="5 6">
    <name type="scientific">Vanrija albida</name>
    <dbReference type="NCBI Taxonomy" id="181172"/>
    <lineage>
        <taxon>Eukaryota</taxon>
        <taxon>Fungi</taxon>
        <taxon>Dikarya</taxon>
        <taxon>Basidiomycota</taxon>
        <taxon>Agaricomycotina</taxon>
        <taxon>Tremellomycetes</taxon>
        <taxon>Trichosporonales</taxon>
        <taxon>Trichosporonaceae</taxon>
        <taxon>Vanrija</taxon>
    </lineage>
</organism>
<feature type="compositionally biased region" description="Low complexity" evidence="3">
    <location>
        <begin position="617"/>
        <end position="627"/>
    </location>
</feature>
<keyword evidence="2" id="KW-0539">Nucleus</keyword>
<name>A0ABR3Q1Y4_9TREE</name>
<evidence type="ECO:0000313" key="5">
    <source>
        <dbReference type="EMBL" id="KAL1408731.1"/>
    </source>
</evidence>
<evidence type="ECO:0000256" key="2">
    <source>
        <dbReference type="ARBA" id="ARBA00023242"/>
    </source>
</evidence>
<feature type="compositionally biased region" description="Basic residues" evidence="3">
    <location>
        <begin position="586"/>
        <end position="599"/>
    </location>
</feature>
<feature type="region of interest" description="Disordered" evidence="3">
    <location>
        <begin position="1"/>
        <end position="63"/>
    </location>
</feature>
<dbReference type="RefSeq" id="XP_069208675.1">
    <property type="nucleotide sequence ID" value="XM_069354033.1"/>
</dbReference>
<proteinExistence type="predicted"/>
<dbReference type="InterPro" id="IPR050613">
    <property type="entry name" value="Sec_Metabolite_Reg"/>
</dbReference>
<gene>
    <name evidence="5" type="ORF">Q8F55_005544</name>
</gene>
<feature type="region of interest" description="Disordered" evidence="3">
    <location>
        <begin position="760"/>
        <end position="781"/>
    </location>
</feature>
<evidence type="ECO:0000259" key="4">
    <source>
        <dbReference type="SMART" id="SM00906"/>
    </source>
</evidence>
<dbReference type="PANTHER" id="PTHR31001">
    <property type="entry name" value="UNCHARACTERIZED TRANSCRIPTIONAL REGULATORY PROTEIN"/>
    <property type="match status" value="1"/>
</dbReference>
<dbReference type="Proteomes" id="UP001565368">
    <property type="component" value="Unassembled WGS sequence"/>
</dbReference>
<evidence type="ECO:0000256" key="3">
    <source>
        <dbReference type="SAM" id="MobiDB-lite"/>
    </source>
</evidence>
<protein>
    <recommendedName>
        <fullName evidence="4">Xylanolytic transcriptional activator regulatory domain-containing protein</fullName>
    </recommendedName>
</protein>
<feature type="domain" description="Xylanolytic transcriptional activator regulatory" evidence="4">
    <location>
        <begin position="274"/>
        <end position="348"/>
    </location>
</feature>
<keyword evidence="6" id="KW-1185">Reference proteome</keyword>
<dbReference type="InterPro" id="IPR007219">
    <property type="entry name" value="XnlR_reg_dom"/>
</dbReference>
<sequence>MPKWAVDEPAGAAGPSGGGASFPHTNLRLGRDASPDAAKTAQSGSAKHDHTLMQEGGAPGIGSLAIEGSGVERQFQFYGTSHFGPRLAAQVMNVVGKVTLNNSADFSDSQYGRGHKRQARRFGDLTAAVTDGSMIYHIRQLDGQVPNRSLCERFTRAYFERYNDQVDFLYEPDFRAKYDTFWKIRGEFEDLSKIDIRWFSLFHIVLAFGVLLDREADESGDLLEEREELSLRLFLSARRALSETSSFCGESVDTVRAYGLLSLYLIVTRRVPEAWQTIGAAARAAQAQGMHIDGEVWRSVDGKEAELRRRLWAQLYILDRSISLFLGRPLAIQDGGFTIRLPANIDDDELHVVPRRNWPLTKITKSTFLILHYNLAQIIGRIQTNCFGLGRREHTEVMKCERLMLDWQANLPPVFKLDHPDKSLDETHPWLGFQRQSLSSKYYQARISLHRPYLLTQLNDPDMSSELLTSLNACVYSALAELSLRLSTREVDADPFDRFKWMTVASGFSPATVIGILLAYPKRLQQFNYVHIRALYTDYLEVERKTTRRDESLENEIRVLDMILQHADAVEAEMALTGGEVTRSRIHSRAVSRMSRRPSPRPSLPSPLKTHRTVPVPMGLGAAGPSSAPIPAPPPPLSYTPSQQLPLATTQAAPFFSPAPLPLQSIYPTSAFNPSMIPVTPHTPAHTLPATHSPLGAQPFSPTRLVNLPTFSQQQGLHSTLLPFPPNDDWWVLRPPSDPSASAFPTADNVPAWANLLDHLGEPPPEPSLPWTNGSVFNDRP</sequence>
<reference evidence="5 6" key="1">
    <citation type="submission" date="2023-08" db="EMBL/GenBank/DDBJ databases">
        <title>Annotated Genome Sequence of Vanrija albida AlHP1.</title>
        <authorList>
            <person name="Herzog R."/>
        </authorList>
    </citation>
    <scope>NUCLEOTIDE SEQUENCE [LARGE SCALE GENOMIC DNA]</scope>
    <source>
        <strain evidence="5 6">AlHP1</strain>
    </source>
</reference>
<dbReference type="EMBL" id="JBBXJM010000004">
    <property type="protein sequence ID" value="KAL1408731.1"/>
    <property type="molecule type" value="Genomic_DNA"/>
</dbReference>
<comment type="caution">
    <text evidence="5">The sequence shown here is derived from an EMBL/GenBank/DDBJ whole genome shotgun (WGS) entry which is preliminary data.</text>
</comment>
<evidence type="ECO:0000313" key="6">
    <source>
        <dbReference type="Proteomes" id="UP001565368"/>
    </source>
</evidence>
<evidence type="ECO:0000256" key="1">
    <source>
        <dbReference type="ARBA" id="ARBA00004123"/>
    </source>
</evidence>
<feature type="compositionally biased region" description="Polar residues" evidence="3">
    <location>
        <begin position="770"/>
        <end position="781"/>
    </location>
</feature>
<dbReference type="PANTHER" id="PTHR31001:SF87">
    <property type="entry name" value="COL-21"/>
    <property type="match status" value="1"/>
</dbReference>
<dbReference type="SMART" id="SM00906">
    <property type="entry name" value="Fungal_trans"/>
    <property type="match status" value="1"/>
</dbReference>